<dbReference type="Proteomes" id="UP001249020">
    <property type="component" value="Unassembled WGS sequence"/>
</dbReference>
<evidence type="ECO:0000259" key="1">
    <source>
        <dbReference type="Pfam" id="PF16538"/>
    </source>
</evidence>
<protein>
    <submittedName>
        <fullName evidence="4">Flagellar assembly protein FlgT</fullName>
    </submittedName>
</protein>
<dbReference type="InterPro" id="IPR032370">
    <property type="entry name" value="FlgT_N"/>
</dbReference>
<name>A0AAW8R0H6_9ALTE</name>
<accession>A0AAW8R0H6</accession>
<dbReference type="InterPro" id="IPR032388">
    <property type="entry name" value="FlgT_C"/>
</dbReference>
<dbReference type="Pfam" id="PF16538">
    <property type="entry name" value="FlgT_C"/>
    <property type="match status" value="1"/>
</dbReference>
<organism evidence="4 5">
    <name type="scientific">Brumicola blandensis</name>
    <dbReference type="NCBI Taxonomy" id="3075611"/>
    <lineage>
        <taxon>Bacteria</taxon>
        <taxon>Pseudomonadati</taxon>
        <taxon>Pseudomonadota</taxon>
        <taxon>Gammaproteobacteria</taxon>
        <taxon>Alteromonadales</taxon>
        <taxon>Alteromonadaceae</taxon>
        <taxon>Brumicola</taxon>
    </lineage>
</organism>
<dbReference type="InterPro" id="IPR038180">
    <property type="entry name" value="FlgT_N_sf"/>
</dbReference>
<dbReference type="Gene3D" id="2.40.10.410">
    <property type="entry name" value="FlgT, C-terminal domain"/>
    <property type="match status" value="1"/>
</dbReference>
<keyword evidence="4" id="KW-0282">Flagellum</keyword>
<dbReference type="InterPro" id="IPR032386">
    <property type="entry name" value="FlgT_M"/>
</dbReference>
<gene>
    <name evidence="4" type="ORF">RM544_09505</name>
</gene>
<dbReference type="Gene3D" id="3.30.1660.40">
    <property type="entry name" value="FlgT, N-terminal domain"/>
    <property type="match status" value="1"/>
</dbReference>
<keyword evidence="4" id="KW-0969">Cilium</keyword>
<keyword evidence="5" id="KW-1185">Reference proteome</keyword>
<keyword evidence="4" id="KW-0966">Cell projection</keyword>
<dbReference type="Pfam" id="PF16539">
    <property type="entry name" value="FlgT_M"/>
    <property type="match status" value="1"/>
</dbReference>
<dbReference type="EMBL" id="JAVRIE010000003">
    <property type="protein sequence ID" value="MDT0582777.1"/>
    <property type="molecule type" value="Genomic_DNA"/>
</dbReference>
<dbReference type="RefSeq" id="WP_311361554.1">
    <property type="nucleotide sequence ID" value="NZ_JAVRIE010000003.1"/>
</dbReference>
<dbReference type="Pfam" id="PF16548">
    <property type="entry name" value="FlgT_N"/>
    <property type="match status" value="1"/>
</dbReference>
<reference evidence="4 5" key="1">
    <citation type="submission" date="2023-09" db="EMBL/GenBank/DDBJ databases">
        <authorList>
            <person name="Rey-Velasco X."/>
        </authorList>
    </citation>
    <scope>NUCLEOTIDE SEQUENCE [LARGE SCALE GENOMIC DNA]</scope>
    <source>
        <strain evidence="4 5">W409</strain>
    </source>
</reference>
<feature type="domain" description="Flagellar assembly protein T C-terminal" evidence="1">
    <location>
        <begin position="322"/>
        <end position="398"/>
    </location>
</feature>
<dbReference type="Gene3D" id="3.40.50.10610">
    <property type="entry name" value="ABC-type transport auxiliary lipoprotein component"/>
    <property type="match status" value="1"/>
</dbReference>
<dbReference type="InterPro" id="IPR038165">
    <property type="entry name" value="FlgT_C_sf"/>
</dbReference>
<evidence type="ECO:0000313" key="4">
    <source>
        <dbReference type="EMBL" id="MDT0582777.1"/>
    </source>
</evidence>
<evidence type="ECO:0000259" key="2">
    <source>
        <dbReference type="Pfam" id="PF16539"/>
    </source>
</evidence>
<feature type="domain" description="Flagellar assembly protein T middle" evidence="2">
    <location>
        <begin position="129"/>
        <end position="279"/>
    </location>
</feature>
<sequence>MQCNLEQHNVEHIDMKTPWYTIFGFVLLSLSFSHTAKAAWFSATGQAAILNGDKVAAREQATEEAIKQALLFAGASVRSVQQMTNGLLMDDHLEIRSSGEVNTIEFIEEVYEDGYVTVSIRADIFSQESQCSAADYTKRIATTYFPLRYGAQAADGQLHTFGEAAAMKLQETFAAITTSLTVSDVEPYILNWHTTNQAMQAVRLAEKTDVQYVLAITIDDISVERNQSNAFTFWKGEQAVRNLAYSITLLNGASGETLMSKQYRLSEAWEFDRTKTVDVHSDQFWRSRFGRAVLESMQQAAVDLEEFAMCEPTMGRILAVANNQLQINLGENQQVKAGDQLTLFSVKQIQDNFGQQYKQFVLHPTPLVVTQVFAETATVTSRDRSLLGNIQANDFVARQ</sequence>
<evidence type="ECO:0000259" key="3">
    <source>
        <dbReference type="Pfam" id="PF16548"/>
    </source>
</evidence>
<comment type="caution">
    <text evidence="4">The sequence shown here is derived from an EMBL/GenBank/DDBJ whole genome shotgun (WGS) entry which is preliminary data.</text>
</comment>
<dbReference type="AlphaFoldDB" id="A0AAW8R0H6"/>
<feature type="domain" description="Flagellar assembly protein T N-terminal" evidence="3">
    <location>
        <begin position="39"/>
        <end position="126"/>
    </location>
</feature>
<proteinExistence type="predicted"/>
<evidence type="ECO:0000313" key="5">
    <source>
        <dbReference type="Proteomes" id="UP001249020"/>
    </source>
</evidence>